<evidence type="ECO:0000313" key="2">
    <source>
        <dbReference type="Proteomes" id="UP000010988"/>
    </source>
</evidence>
<keyword evidence="2" id="KW-1185">Reference proteome</keyword>
<gene>
    <name evidence="1" type="ORF">GOACH_59_00030</name>
</gene>
<dbReference type="EMBL" id="BANR01000059">
    <property type="protein sequence ID" value="GAC51272.1"/>
    <property type="molecule type" value="Genomic_DNA"/>
</dbReference>
<dbReference type="AlphaFoldDB" id="L7KTI1"/>
<organism evidence="1 2">
    <name type="scientific">Gordonia aichiensis NBRC 108223</name>
    <dbReference type="NCBI Taxonomy" id="1220583"/>
    <lineage>
        <taxon>Bacteria</taxon>
        <taxon>Bacillati</taxon>
        <taxon>Actinomycetota</taxon>
        <taxon>Actinomycetes</taxon>
        <taxon>Mycobacteriales</taxon>
        <taxon>Gordoniaceae</taxon>
        <taxon>Gordonia</taxon>
    </lineage>
</organism>
<evidence type="ECO:0000313" key="1">
    <source>
        <dbReference type="EMBL" id="GAC51272.1"/>
    </source>
</evidence>
<sequence>MDQEFNDRLCAYAVPVYDRSPRPIAALNLSIMHTSTPHNDSETELITAMTNTASRIEADLRLRLGATDRIQTH</sequence>
<protein>
    <submittedName>
        <fullName evidence="1">Uncharacterized protein</fullName>
    </submittedName>
</protein>
<dbReference type="Proteomes" id="UP000010988">
    <property type="component" value="Unassembled WGS sequence"/>
</dbReference>
<dbReference type="Gene3D" id="3.30.450.40">
    <property type="match status" value="1"/>
</dbReference>
<dbReference type="SUPFAM" id="SSF55781">
    <property type="entry name" value="GAF domain-like"/>
    <property type="match status" value="1"/>
</dbReference>
<dbReference type="STRING" id="1220583.GOACH_59_00030"/>
<name>L7KTI1_9ACTN</name>
<dbReference type="InterPro" id="IPR029016">
    <property type="entry name" value="GAF-like_dom_sf"/>
</dbReference>
<accession>L7KTI1</accession>
<comment type="caution">
    <text evidence="1">The sequence shown here is derived from an EMBL/GenBank/DDBJ whole genome shotgun (WGS) entry which is preliminary data.</text>
</comment>
<reference evidence="1 2" key="1">
    <citation type="submission" date="2012-12" db="EMBL/GenBank/DDBJ databases">
        <title>Whole genome shotgun sequence of Gordonia aichiensis NBRC 108223.</title>
        <authorList>
            <person name="Isaki-Nakamura S."/>
            <person name="Hosoyama A."/>
            <person name="Tsuchikane K."/>
            <person name="Ando Y."/>
            <person name="Baba S."/>
            <person name="Ohji S."/>
            <person name="Hamada M."/>
            <person name="Tamura T."/>
            <person name="Yamazoe A."/>
            <person name="Yamazaki S."/>
            <person name="Fujita N."/>
        </authorList>
    </citation>
    <scope>NUCLEOTIDE SEQUENCE [LARGE SCALE GENOMIC DNA]</scope>
    <source>
        <strain evidence="1 2">NBRC 108223</strain>
    </source>
</reference>
<proteinExistence type="predicted"/>